<dbReference type="Proteomes" id="UP000092377">
    <property type="component" value="Unassembled WGS sequence"/>
</dbReference>
<accession>A0A1B8HN30</accession>
<organism evidence="1 2">
    <name type="scientific">Morganella psychrotolerans</name>
    <dbReference type="NCBI Taxonomy" id="368603"/>
    <lineage>
        <taxon>Bacteria</taxon>
        <taxon>Pseudomonadati</taxon>
        <taxon>Pseudomonadota</taxon>
        <taxon>Gammaproteobacteria</taxon>
        <taxon>Enterobacterales</taxon>
        <taxon>Morganellaceae</taxon>
        <taxon>Morganella</taxon>
    </lineage>
</organism>
<name>A0A1B8HN30_9GAMM</name>
<keyword evidence="2" id="KW-1185">Reference proteome</keyword>
<dbReference type="AlphaFoldDB" id="A0A1B8HN30"/>
<gene>
    <name evidence="1" type="ORF">AYY18_02595</name>
</gene>
<proteinExistence type="predicted"/>
<evidence type="ECO:0000313" key="1">
    <source>
        <dbReference type="EMBL" id="OBU10855.1"/>
    </source>
</evidence>
<dbReference type="RefSeq" id="WP_067401020.1">
    <property type="nucleotide sequence ID" value="NZ_LZEY01000012.1"/>
</dbReference>
<reference evidence="2" key="1">
    <citation type="submission" date="2016-06" db="EMBL/GenBank/DDBJ databases">
        <authorList>
            <person name="Butler K."/>
        </authorList>
    </citation>
    <scope>NUCLEOTIDE SEQUENCE [LARGE SCALE GENOMIC DNA]</scope>
    <source>
        <strain evidence="2">GCSL-Mp20</strain>
    </source>
</reference>
<protein>
    <submittedName>
        <fullName evidence="1">Uncharacterized protein</fullName>
    </submittedName>
</protein>
<dbReference type="EMBL" id="LZEY01000012">
    <property type="protein sequence ID" value="OBU10855.1"/>
    <property type="molecule type" value="Genomic_DNA"/>
</dbReference>
<comment type="caution">
    <text evidence="1">The sequence shown here is derived from an EMBL/GenBank/DDBJ whole genome shotgun (WGS) entry which is preliminary data.</text>
</comment>
<sequence>MNISHDYTEAGPFISDGDVDKKTSHILNMMNKKKNKNNDKDVVVPFNSHVALYNDCYHGDALCGFPPKRIKKKR</sequence>
<evidence type="ECO:0000313" key="2">
    <source>
        <dbReference type="Proteomes" id="UP000092377"/>
    </source>
</evidence>